<dbReference type="InterPro" id="IPR003594">
    <property type="entry name" value="HATPase_dom"/>
</dbReference>
<evidence type="ECO:0000313" key="7">
    <source>
        <dbReference type="Proteomes" id="UP000677244"/>
    </source>
</evidence>
<dbReference type="InterPro" id="IPR036890">
    <property type="entry name" value="HATPase_C_sf"/>
</dbReference>
<organism evidence="6 7">
    <name type="scientific">Niastella soli</name>
    <dbReference type="NCBI Taxonomy" id="2821487"/>
    <lineage>
        <taxon>Bacteria</taxon>
        <taxon>Pseudomonadati</taxon>
        <taxon>Bacteroidota</taxon>
        <taxon>Chitinophagia</taxon>
        <taxon>Chitinophagales</taxon>
        <taxon>Chitinophagaceae</taxon>
        <taxon>Niastella</taxon>
    </lineage>
</organism>
<comment type="caution">
    <text evidence="6">The sequence shown here is derived from an EMBL/GenBank/DDBJ whole genome shotgun (WGS) entry which is preliminary data.</text>
</comment>
<keyword evidence="7" id="KW-1185">Reference proteome</keyword>
<dbReference type="CDD" id="cd00082">
    <property type="entry name" value="HisKA"/>
    <property type="match status" value="1"/>
</dbReference>
<dbReference type="Pfam" id="PF00512">
    <property type="entry name" value="HisKA"/>
    <property type="match status" value="1"/>
</dbReference>
<keyword evidence="3" id="KW-0597">Phosphoprotein</keyword>
<dbReference type="Gene3D" id="3.30.565.10">
    <property type="entry name" value="Histidine kinase-like ATPase, C-terminal domain"/>
    <property type="match status" value="1"/>
</dbReference>
<dbReference type="Gene3D" id="2.60.40.10">
    <property type="entry name" value="Immunoglobulins"/>
    <property type="match status" value="1"/>
</dbReference>
<name>A0ABS3Z103_9BACT</name>
<dbReference type="PANTHER" id="PTHR43547:SF2">
    <property type="entry name" value="HYBRID SIGNAL TRANSDUCTION HISTIDINE KINASE C"/>
    <property type="match status" value="1"/>
</dbReference>
<dbReference type="EC" id="2.7.13.3" evidence="2"/>
<dbReference type="InterPro" id="IPR003661">
    <property type="entry name" value="HisK_dim/P_dom"/>
</dbReference>
<dbReference type="SUPFAM" id="SSF55874">
    <property type="entry name" value="ATPase domain of HSP90 chaperone/DNA topoisomerase II/histidine kinase"/>
    <property type="match status" value="1"/>
</dbReference>
<dbReference type="InterPro" id="IPR013783">
    <property type="entry name" value="Ig-like_fold"/>
</dbReference>
<keyword evidence="4" id="KW-0812">Transmembrane</keyword>
<dbReference type="Pfam" id="PF02518">
    <property type="entry name" value="HATPase_c"/>
    <property type="match status" value="1"/>
</dbReference>
<dbReference type="Proteomes" id="UP000677244">
    <property type="component" value="Unassembled WGS sequence"/>
</dbReference>
<keyword evidence="4" id="KW-1133">Transmembrane helix</keyword>
<proteinExistence type="predicted"/>
<dbReference type="Gene3D" id="2.130.10.10">
    <property type="entry name" value="YVTN repeat-like/Quinoprotein amine dehydrogenase"/>
    <property type="match status" value="2"/>
</dbReference>
<dbReference type="PANTHER" id="PTHR43547">
    <property type="entry name" value="TWO-COMPONENT HISTIDINE KINASE"/>
    <property type="match status" value="1"/>
</dbReference>
<dbReference type="InterPro" id="IPR011110">
    <property type="entry name" value="Reg_prop"/>
</dbReference>
<sequence length="1055" mass="119686">MNIISALIYKAVFPILLVLSVLAGNGQTNYFKHYQVENGLSNNSVLCSIQDKMGFMWFGTKDGLSRFDGHYFKVFRKTNKPGSIGNNFVHAIQEDAAGNLWLGTERGVYKYTNLTETFSVIKGTENTGVSEIICDTKGDCWFTAGAGLMHYKRATQTLRVFEPGTYFEATGVCETPDHNIWISTAKGQLKRYDALKDTFATFDLFKENEAVTSRWIERITALDDGRILAGTSVAGVKIFDTRTGKCAGINIDKKQKDLFIRNFLQTSANECWIGTEYGVYILNWQTGESINLSKKYNDPYAISDNAVYAFCKDREGGIWVGTYFGGVNYYPPKTTPFKRYFPRIGENSLSGNVVREIKGDKLGNLWIGTEDAGLNYLDKKTGLYKHPKTSYPNIHGLLVTDSEIWIGTFEHGLDVMDANTHTLIRHYDMGPQTGLNSDFIYCIGQTKTGAILIGTTIGIYSYDRAANRFHPLPSMPLYNWYTSMLEDSRGIIWAGTYGNGIHYLDRKTNEYRTFRNNPLQPASLKSDRINAIFESSRKEIWIATDEGLSRWNAHTNTFLHYTTSDGLPGNYIINILEDHEKNLWVTTTQGLAKMDRHTGAFQVFTLAHGLLTDQFNFSSAYKDSAGIMYFGSAKGMISFQPADFYRSDYIPPLFITGFQVNNEELDISDKKGVIDRSISHTATITLAHNQSTFSIDFAALSFTAPEMQEYAYQLVGVDKQWTHMKGNRRIYYTDLSPGNYVFKVKAASSSGNWNALEKRLKIEIRRPWWTSAPAYLSYCLLVILGIMHVIKSYNRWQAEKNKRRLELLQIAREKEILQAKIEFFTNVAHEIKTPLTLIKVPLAKVIKKTKGVIPEVENSLRIMDKNTNRLLELTQQLLDFRQTEINQFRLSFVRTNISELVEDANKSFSSLAEQNNITLLLNLPAAPVYAYVDAEAFNKIIYNLYSNAIKYAGTRAIISVLPTTNEDTLFFVLFKNDGHLIPEYLQSKIFQPFYRIRKTDHQPGTGIGLALALSLTELHRGTLALKPSLNNMNIFELGLPIHQDFEFNLKNTPYI</sequence>
<dbReference type="SMART" id="SM00388">
    <property type="entry name" value="HisKA"/>
    <property type="match status" value="1"/>
</dbReference>
<dbReference type="SUPFAM" id="SSF63829">
    <property type="entry name" value="Calcium-dependent phosphotriesterase"/>
    <property type="match status" value="2"/>
</dbReference>
<comment type="catalytic activity">
    <reaction evidence="1">
        <text>ATP + protein L-histidine = ADP + protein N-phospho-L-histidine.</text>
        <dbReference type="EC" id="2.7.13.3"/>
    </reaction>
</comment>
<evidence type="ECO:0000313" key="6">
    <source>
        <dbReference type="EMBL" id="MBO9203849.1"/>
    </source>
</evidence>
<feature type="domain" description="Histidine kinase" evidence="5">
    <location>
        <begin position="826"/>
        <end position="1043"/>
    </location>
</feature>
<dbReference type="PROSITE" id="PS50109">
    <property type="entry name" value="HIS_KIN"/>
    <property type="match status" value="1"/>
</dbReference>
<dbReference type="RefSeq" id="WP_209141900.1">
    <property type="nucleotide sequence ID" value="NZ_JAGHKO010000011.1"/>
</dbReference>
<keyword evidence="4" id="KW-0472">Membrane</keyword>
<dbReference type="InterPro" id="IPR005467">
    <property type="entry name" value="His_kinase_dom"/>
</dbReference>
<dbReference type="InterPro" id="IPR015943">
    <property type="entry name" value="WD40/YVTN_repeat-like_dom_sf"/>
</dbReference>
<dbReference type="Pfam" id="PF07495">
    <property type="entry name" value="Y_Y_Y"/>
    <property type="match status" value="1"/>
</dbReference>
<dbReference type="Pfam" id="PF07494">
    <property type="entry name" value="Reg_prop"/>
    <property type="match status" value="6"/>
</dbReference>
<dbReference type="InterPro" id="IPR011123">
    <property type="entry name" value="Y_Y_Y"/>
</dbReference>
<evidence type="ECO:0000256" key="3">
    <source>
        <dbReference type="ARBA" id="ARBA00022553"/>
    </source>
</evidence>
<evidence type="ECO:0000256" key="1">
    <source>
        <dbReference type="ARBA" id="ARBA00000085"/>
    </source>
</evidence>
<dbReference type="SMART" id="SM00387">
    <property type="entry name" value="HATPase_c"/>
    <property type="match status" value="1"/>
</dbReference>
<dbReference type="InterPro" id="IPR036097">
    <property type="entry name" value="HisK_dim/P_sf"/>
</dbReference>
<evidence type="ECO:0000256" key="2">
    <source>
        <dbReference type="ARBA" id="ARBA00012438"/>
    </source>
</evidence>
<evidence type="ECO:0000256" key="4">
    <source>
        <dbReference type="SAM" id="Phobius"/>
    </source>
</evidence>
<dbReference type="Gene3D" id="1.10.287.130">
    <property type="match status" value="1"/>
</dbReference>
<accession>A0ABS3Z103</accession>
<dbReference type="SUPFAM" id="SSF47384">
    <property type="entry name" value="Homodimeric domain of signal transducing histidine kinase"/>
    <property type="match status" value="1"/>
</dbReference>
<gene>
    <name evidence="6" type="ORF">J7I42_26430</name>
</gene>
<dbReference type="EMBL" id="JAGHKO010000011">
    <property type="protein sequence ID" value="MBO9203849.1"/>
    <property type="molecule type" value="Genomic_DNA"/>
</dbReference>
<evidence type="ECO:0000259" key="5">
    <source>
        <dbReference type="PROSITE" id="PS50109"/>
    </source>
</evidence>
<protein>
    <recommendedName>
        <fullName evidence="2">histidine kinase</fullName>
        <ecNumber evidence="2">2.7.13.3</ecNumber>
    </recommendedName>
</protein>
<reference evidence="6 7" key="1">
    <citation type="submission" date="2021-03" db="EMBL/GenBank/DDBJ databases">
        <title>Assistant Professor.</title>
        <authorList>
            <person name="Huq M.A."/>
        </authorList>
    </citation>
    <scope>NUCLEOTIDE SEQUENCE [LARGE SCALE GENOMIC DNA]</scope>
    <source>
        <strain evidence="6 7">MAH-29</strain>
    </source>
</reference>
<feature type="transmembrane region" description="Helical" evidence="4">
    <location>
        <begin position="768"/>
        <end position="790"/>
    </location>
</feature>